<gene>
    <name evidence="3" type="ORF">NCTC11862_00141</name>
</gene>
<proteinExistence type="predicted"/>
<evidence type="ECO:0000256" key="2">
    <source>
        <dbReference type="SAM" id="SignalP"/>
    </source>
</evidence>
<feature type="compositionally biased region" description="Low complexity" evidence="1">
    <location>
        <begin position="35"/>
        <end position="49"/>
    </location>
</feature>
<feature type="compositionally biased region" description="Low complexity" evidence="1">
    <location>
        <begin position="74"/>
        <end position="91"/>
    </location>
</feature>
<dbReference type="STRING" id="35756.GCA_001044155_01402"/>
<dbReference type="AlphaFoldDB" id="A0A376CIZ8"/>
<keyword evidence="2" id="KW-0732">Signal</keyword>
<protein>
    <submittedName>
        <fullName evidence="3">Putative secreted protein</fullName>
    </submittedName>
</protein>
<feature type="compositionally biased region" description="Basic and acidic residues" evidence="1">
    <location>
        <begin position="50"/>
        <end position="65"/>
    </location>
</feature>
<feature type="region of interest" description="Disordered" evidence="1">
    <location>
        <begin position="25"/>
        <end position="107"/>
    </location>
</feature>
<feature type="chain" id="PRO_5039596817" evidence="2">
    <location>
        <begin position="25"/>
        <end position="232"/>
    </location>
</feature>
<sequence>MKISFTSKKTLAAVAMVIPLTLTACGSKESEESTEAMASSSTTTTTSSKSSEKDKPEEEKDKPEGEEREEPENPEANPDEQAAPQGRAAARGAGGPAAGENPLEGGQLPTVQVEPLQTGQSGTAEDAAQIKANLSEIYNQTTVQGMTNALVNNTCARVLEENGGAQVFDLGGQDVSLAELGVDTSQNYVRDVRDVKIDGNRASATVEVQTQQGTDTATQIFQNEGGRWKMCN</sequence>
<dbReference type="PROSITE" id="PS51257">
    <property type="entry name" value="PROKAR_LIPOPROTEIN"/>
    <property type="match status" value="1"/>
</dbReference>
<evidence type="ECO:0000256" key="1">
    <source>
        <dbReference type="SAM" id="MobiDB-lite"/>
    </source>
</evidence>
<accession>A0A376CIZ8</accession>
<reference evidence="3 4" key="1">
    <citation type="submission" date="2018-06" db="EMBL/GenBank/DDBJ databases">
        <authorList>
            <consortium name="Pathogen Informatics"/>
            <person name="Doyle S."/>
        </authorList>
    </citation>
    <scope>NUCLEOTIDE SEQUENCE [LARGE SCALE GENOMIC DNA]</scope>
    <source>
        <strain evidence="3 4">NCTC11862</strain>
    </source>
</reference>
<dbReference type="RefSeq" id="WP_018580573.1">
    <property type="nucleotide sequence ID" value="NZ_LDYD01000006.1"/>
</dbReference>
<dbReference type="Proteomes" id="UP000254467">
    <property type="component" value="Unassembled WGS sequence"/>
</dbReference>
<evidence type="ECO:0000313" key="3">
    <source>
        <dbReference type="EMBL" id="STC68275.1"/>
    </source>
</evidence>
<name>A0A376CIZ8_9CORY</name>
<dbReference type="OrthoDB" id="4427703at2"/>
<keyword evidence="4" id="KW-1185">Reference proteome</keyword>
<dbReference type="EMBL" id="UFXQ01000001">
    <property type="protein sequence ID" value="STC68275.1"/>
    <property type="molecule type" value="Genomic_DNA"/>
</dbReference>
<organism evidence="3 4">
    <name type="scientific">Corynebacterium pilosum</name>
    <dbReference type="NCBI Taxonomy" id="35756"/>
    <lineage>
        <taxon>Bacteria</taxon>
        <taxon>Bacillati</taxon>
        <taxon>Actinomycetota</taxon>
        <taxon>Actinomycetes</taxon>
        <taxon>Mycobacteriales</taxon>
        <taxon>Corynebacteriaceae</taxon>
        <taxon>Corynebacterium</taxon>
    </lineage>
</organism>
<evidence type="ECO:0000313" key="4">
    <source>
        <dbReference type="Proteomes" id="UP000254467"/>
    </source>
</evidence>
<feature type="signal peptide" evidence="2">
    <location>
        <begin position="1"/>
        <end position="24"/>
    </location>
</feature>